<evidence type="ECO:0000313" key="5">
    <source>
        <dbReference type="EMBL" id="KRL06265.1"/>
    </source>
</evidence>
<reference evidence="5 6" key="1">
    <citation type="journal article" date="2015" name="Genome Announc.">
        <title>Expanding the biotechnology potential of lactobacilli through comparative genomics of 213 strains and associated genera.</title>
        <authorList>
            <person name="Sun Z."/>
            <person name="Harris H.M."/>
            <person name="McCann A."/>
            <person name="Guo C."/>
            <person name="Argimon S."/>
            <person name="Zhang W."/>
            <person name="Yang X."/>
            <person name="Jeffery I.B."/>
            <person name="Cooney J.C."/>
            <person name="Kagawa T.F."/>
            <person name="Liu W."/>
            <person name="Song Y."/>
            <person name="Salvetti E."/>
            <person name="Wrobel A."/>
            <person name="Rasinkangas P."/>
            <person name="Parkhill J."/>
            <person name="Rea M.C."/>
            <person name="O'Sullivan O."/>
            <person name="Ritari J."/>
            <person name="Douillard F.P."/>
            <person name="Paul Ross R."/>
            <person name="Yang R."/>
            <person name="Briner A.E."/>
            <person name="Felis G.E."/>
            <person name="de Vos W.M."/>
            <person name="Barrangou R."/>
            <person name="Klaenhammer T.R."/>
            <person name="Caufield P.W."/>
            <person name="Cui Y."/>
            <person name="Zhang H."/>
            <person name="O'Toole P.W."/>
        </authorList>
    </citation>
    <scope>NUCLEOTIDE SEQUENCE [LARGE SCALE GENOMIC DNA]</scope>
    <source>
        <strain evidence="5 6">DSM 19519</strain>
    </source>
</reference>
<dbReference type="Proteomes" id="UP000051448">
    <property type="component" value="Unassembled WGS sequence"/>
</dbReference>
<dbReference type="PROSITE" id="PS50893">
    <property type="entry name" value="ABC_TRANSPORTER_2"/>
    <property type="match status" value="1"/>
</dbReference>
<evidence type="ECO:0000259" key="4">
    <source>
        <dbReference type="PROSITE" id="PS50893"/>
    </source>
</evidence>
<protein>
    <submittedName>
        <fullName evidence="5">Iron-siderophore uptake ABC system ATP-binding component</fullName>
    </submittedName>
</protein>
<dbReference type="AlphaFoldDB" id="A0A0R1MEU1"/>
<dbReference type="PANTHER" id="PTHR42734:SF18">
    <property type="entry name" value="VITAMIN B12 IMPORT ATP-BINDING PROTEIN BTUD"/>
    <property type="match status" value="1"/>
</dbReference>
<dbReference type="STRING" id="1423759.FC92_GL000945"/>
<dbReference type="GO" id="GO:0016887">
    <property type="term" value="F:ATP hydrolysis activity"/>
    <property type="evidence" value="ECO:0007669"/>
    <property type="project" value="InterPro"/>
</dbReference>
<evidence type="ECO:0000256" key="3">
    <source>
        <dbReference type="ARBA" id="ARBA00022840"/>
    </source>
</evidence>
<evidence type="ECO:0000256" key="2">
    <source>
        <dbReference type="ARBA" id="ARBA00022741"/>
    </source>
</evidence>
<gene>
    <name evidence="5" type="ORF">FC92_GL000945</name>
</gene>
<evidence type="ECO:0000313" key="6">
    <source>
        <dbReference type="Proteomes" id="UP000051448"/>
    </source>
</evidence>
<sequence length="224" mass="25694">MQFEELTIEYNKKPVFQEISGALQDQQITVLLGPNGSGKTTLMMAMAQLISPSRGSIIRNAETFFYLPQKNQVFDYVTVGQLLEIAQLHGRKNNITNTEDIIKSLGLKKLLTSDVNNLSGGQQQRAWLAYAFLQDTNILLLDEPLTYLDVKYQQVFYDMVMEEKKKGRTFLISLHDIVFTRKCSDNIWFLTANQLVSGTKEQILTQRAIRKYLGVKNYFFDDSD</sequence>
<feature type="domain" description="ABC transporter" evidence="4">
    <location>
        <begin position="1"/>
        <end position="217"/>
    </location>
</feature>
<dbReference type="OrthoDB" id="9787851at2"/>
<dbReference type="SUPFAM" id="SSF52540">
    <property type="entry name" value="P-loop containing nucleoside triphosphate hydrolases"/>
    <property type="match status" value="1"/>
</dbReference>
<keyword evidence="2" id="KW-0547">Nucleotide-binding</keyword>
<keyword evidence="3 5" id="KW-0067">ATP-binding</keyword>
<dbReference type="GO" id="GO:0005524">
    <property type="term" value="F:ATP binding"/>
    <property type="evidence" value="ECO:0007669"/>
    <property type="project" value="UniProtKB-KW"/>
</dbReference>
<keyword evidence="1" id="KW-0813">Transport</keyword>
<dbReference type="EMBL" id="AZDX01000028">
    <property type="protein sequence ID" value="KRL06265.1"/>
    <property type="molecule type" value="Genomic_DNA"/>
</dbReference>
<comment type="caution">
    <text evidence="5">The sequence shown here is derived from an EMBL/GenBank/DDBJ whole genome shotgun (WGS) entry which is preliminary data.</text>
</comment>
<dbReference type="PANTHER" id="PTHR42734">
    <property type="entry name" value="METAL TRANSPORT SYSTEM ATP-BINDING PROTEIN TM_0124-RELATED"/>
    <property type="match status" value="1"/>
</dbReference>
<dbReference type="GeneID" id="98311709"/>
<dbReference type="InterPro" id="IPR003439">
    <property type="entry name" value="ABC_transporter-like_ATP-bd"/>
</dbReference>
<dbReference type="InterPro" id="IPR027417">
    <property type="entry name" value="P-loop_NTPase"/>
</dbReference>
<name>A0A0R1MEU1_9LACO</name>
<proteinExistence type="predicted"/>
<dbReference type="InterPro" id="IPR050153">
    <property type="entry name" value="Metal_Ion_Import_ABC"/>
</dbReference>
<dbReference type="Gene3D" id="3.40.50.300">
    <property type="entry name" value="P-loop containing nucleotide triphosphate hydrolases"/>
    <property type="match status" value="1"/>
</dbReference>
<dbReference type="SMART" id="SM00382">
    <property type="entry name" value="AAA"/>
    <property type="match status" value="1"/>
</dbReference>
<evidence type="ECO:0000256" key="1">
    <source>
        <dbReference type="ARBA" id="ARBA00022448"/>
    </source>
</evidence>
<dbReference type="RefSeq" id="WP_057869929.1">
    <property type="nucleotide sequence ID" value="NZ_AZDX01000028.1"/>
</dbReference>
<accession>A0A0R1MEU1</accession>
<dbReference type="Pfam" id="PF00005">
    <property type="entry name" value="ABC_tran"/>
    <property type="match status" value="1"/>
</dbReference>
<keyword evidence="6" id="KW-1185">Reference proteome</keyword>
<dbReference type="InterPro" id="IPR003593">
    <property type="entry name" value="AAA+_ATPase"/>
</dbReference>
<organism evidence="5 6">
    <name type="scientific">Liquorilactobacillus hordei DSM 19519</name>
    <dbReference type="NCBI Taxonomy" id="1423759"/>
    <lineage>
        <taxon>Bacteria</taxon>
        <taxon>Bacillati</taxon>
        <taxon>Bacillota</taxon>
        <taxon>Bacilli</taxon>
        <taxon>Lactobacillales</taxon>
        <taxon>Lactobacillaceae</taxon>
        <taxon>Liquorilactobacillus</taxon>
    </lineage>
</organism>
<dbReference type="PATRIC" id="fig|1423759.3.peg.1000"/>